<dbReference type="EMBL" id="BOOK01000038">
    <property type="protein sequence ID" value="GII03307.1"/>
    <property type="molecule type" value="Genomic_DNA"/>
</dbReference>
<proteinExistence type="predicted"/>
<gene>
    <name evidence="1" type="ORF">Pta02_53150</name>
</gene>
<comment type="caution">
    <text evidence="1">The sequence shown here is derived from an EMBL/GenBank/DDBJ whole genome shotgun (WGS) entry which is preliminary data.</text>
</comment>
<reference evidence="1" key="1">
    <citation type="submission" date="2021-01" db="EMBL/GenBank/DDBJ databases">
        <title>Whole genome shotgun sequence of Planobispora takensis NBRC 109077.</title>
        <authorList>
            <person name="Komaki H."/>
            <person name="Tamura T."/>
        </authorList>
    </citation>
    <scope>NUCLEOTIDE SEQUENCE</scope>
    <source>
        <strain evidence="1">NBRC 109077</strain>
    </source>
</reference>
<name>A0A8J3WXY2_9ACTN</name>
<dbReference type="AlphaFoldDB" id="A0A8J3WXY2"/>
<evidence type="ECO:0000313" key="1">
    <source>
        <dbReference type="EMBL" id="GII03307.1"/>
    </source>
</evidence>
<accession>A0A8J3WXY2</accession>
<protein>
    <submittedName>
        <fullName evidence="1">Uncharacterized protein</fullName>
    </submittedName>
</protein>
<evidence type="ECO:0000313" key="2">
    <source>
        <dbReference type="Proteomes" id="UP000634476"/>
    </source>
</evidence>
<keyword evidence="2" id="KW-1185">Reference proteome</keyword>
<sequence length="114" mass="12086">MCDRVAILNTTLRMIGRPGELRERLFGRALVVRTVAPLADPAQAFSALPAVGGWHPDGTSGYVLEVSEPEAAAPAVTRAPVAAGADVLSISRMRHSLEDVYLELVEQEDPAGPP</sequence>
<organism evidence="1 2">
    <name type="scientific">Planobispora takensis</name>
    <dbReference type="NCBI Taxonomy" id="1367882"/>
    <lineage>
        <taxon>Bacteria</taxon>
        <taxon>Bacillati</taxon>
        <taxon>Actinomycetota</taxon>
        <taxon>Actinomycetes</taxon>
        <taxon>Streptosporangiales</taxon>
        <taxon>Streptosporangiaceae</taxon>
        <taxon>Planobispora</taxon>
    </lineage>
</organism>
<dbReference type="Proteomes" id="UP000634476">
    <property type="component" value="Unassembled WGS sequence"/>
</dbReference>